<proteinExistence type="predicted"/>
<reference evidence="1" key="1">
    <citation type="submission" date="2022-05" db="EMBL/GenBank/DDBJ databases">
        <title>The Musa troglodytarum L. genome provides insights into the mechanism of non-climacteric behaviour and enrichment of carotenoids.</title>
        <authorList>
            <person name="Wang J."/>
        </authorList>
    </citation>
    <scope>NUCLEOTIDE SEQUENCE</scope>
    <source>
        <tissue evidence="1">Leaf</tissue>
    </source>
</reference>
<gene>
    <name evidence="1" type="ORF">MUK42_02047</name>
</gene>
<keyword evidence="2" id="KW-1185">Reference proteome</keyword>
<evidence type="ECO:0000313" key="1">
    <source>
        <dbReference type="EMBL" id="URD80806.1"/>
    </source>
</evidence>
<dbReference type="Proteomes" id="UP001055439">
    <property type="component" value="Chromosome 10"/>
</dbReference>
<dbReference type="AlphaFoldDB" id="A0A9E7JH98"/>
<evidence type="ECO:0000313" key="2">
    <source>
        <dbReference type="Proteomes" id="UP001055439"/>
    </source>
</evidence>
<dbReference type="EMBL" id="CP097503">
    <property type="protein sequence ID" value="URD80806.1"/>
    <property type="molecule type" value="Genomic_DNA"/>
</dbReference>
<name>A0A9E7JH98_9LILI</name>
<organism evidence="1 2">
    <name type="scientific">Musa troglodytarum</name>
    <name type="common">fe'i banana</name>
    <dbReference type="NCBI Taxonomy" id="320322"/>
    <lineage>
        <taxon>Eukaryota</taxon>
        <taxon>Viridiplantae</taxon>
        <taxon>Streptophyta</taxon>
        <taxon>Embryophyta</taxon>
        <taxon>Tracheophyta</taxon>
        <taxon>Spermatophyta</taxon>
        <taxon>Magnoliopsida</taxon>
        <taxon>Liliopsida</taxon>
        <taxon>Zingiberales</taxon>
        <taxon>Musaceae</taxon>
        <taxon>Musa</taxon>
    </lineage>
</organism>
<sequence length="57" mass="6875">MSSARQKRTQQNKIICEREREREKNFHFVTSQGRNPCFTWARTQSCVLERSLNKEET</sequence>
<accession>A0A9E7JH98</accession>
<protein>
    <submittedName>
        <fullName evidence="1">Uncharacterized protein</fullName>
    </submittedName>
</protein>